<evidence type="ECO:0000256" key="1">
    <source>
        <dbReference type="SAM" id="MobiDB-lite"/>
    </source>
</evidence>
<feature type="region of interest" description="Disordered" evidence="1">
    <location>
        <begin position="128"/>
        <end position="171"/>
    </location>
</feature>
<reference evidence="2 3" key="1">
    <citation type="submission" date="2021-06" db="EMBL/GenBank/DDBJ databases">
        <title>Caerostris darwini draft genome.</title>
        <authorList>
            <person name="Kono N."/>
            <person name="Arakawa K."/>
        </authorList>
    </citation>
    <scope>NUCLEOTIDE SEQUENCE [LARGE SCALE GENOMIC DNA]</scope>
</reference>
<sequence length="171" mass="19349">MRLNATASSQHPPEGAERWNALQVVTEQGLPLSTGHKPRHRTITTAELMTLRNPLMELSSTPHFHSRSRLVFGSTDLLCHFLSTKPPLVRNDNDTLPRIKIHKSRSPHSKMQAAPKDQEKGHKTAGITLIDPRRVHSQQHFLPPVHSRKEVQGHNRRNQFGAPEESEVVLQ</sequence>
<accession>A0AAV4N8J1</accession>
<dbReference type="AlphaFoldDB" id="A0AAV4N8J1"/>
<dbReference type="Proteomes" id="UP001054837">
    <property type="component" value="Unassembled WGS sequence"/>
</dbReference>
<comment type="caution">
    <text evidence="2">The sequence shown here is derived from an EMBL/GenBank/DDBJ whole genome shotgun (WGS) entry which is preliminary data.</text>
</comment>
<organism evidence="2 3">
    <name type="scientific">Caerostris darwini</name>
    <dbReference type="NCBI Taxonomy" id="1538125"/>
    <lineage>
        <taxon>Eukaryota</taxon>
        <taxon>Metazoa</taxon>
        <taxon>Ecdysozoa</taxon>
        <taxon>Arthropoda</taxon>
        <taxon>Chelicerata</taxon>
        <taxon>Arachnida</taxon>
        <taxon>Araneae</taxon>
        <taxon>Araneomorphae</taxon>
        <taxon>Entelegynae</taxon>
        <taxon>Araneoidea</taxon>
        <taxon>Araneidae</taxon>
        <taxon>Caerostris</taxon>
    </lineage>
</organism>
<proteinExistence type="predicted"/>
<dbReference type="EMBL" id="BPLQ01001355">
    <property type="protein sequence ID" value="GIX81032.1"/>
    <property type="molecule type" value="Genomic_DNA"/>
</dbReference>
<protein>
    <submittedName>
        <fullName evidence="2">Uncharacterized protein</fullName>
    </submittedName>
</protein>
<evidence type="ECO:0000313" key="3">
    <source>
        <dbReference type="Proteomes" id="UP001054837"/>
    </source>
</evidence>
<evidence type="ECO:0000313" key="2">
    <source>
        <dbReference type="EMBL" id="GIX81032.1"/>
    </source>
</evidence>
<keyword evidence="3" id="KW-1185">Reference proteome</keyword>
<gene>
    <name evidence="2" type="ORF">CDAR_26151</name>
</gene>
<feature type="region of interest" description="Disordered" evidence="1">
    <location>
        <begin position="103"/>
        <end position="122"/>
    </location>
</feature>
<name>A0AAV4N8J1_9ARAC</name>